<protein>
    <submittedName>
        <fullName evidence="8">Glycoside hydrolase family 43 protein</fullName>
    </submittedName>
</protein>
<dbReference type="CDD" id="cd18617">
    <property type="entry name" value="GH43_XynB-like"/>
    <property type="match status" value="1"/>
</dbReference>
<evidence type="ECO:0000313" key="8">
    <source>
        <dbReference type="EMBL" id="MBB6634549.1"/>
    </source>
</evidence>
<dbReference type="Pfam" id="PF04616">
    <property type="entry name" value="Glyco_hydro_43"/>
    <property type="match status" value="1"/>
</dbReference>
<evidence type="ECO:0000256" key="2">
    <source>
        <dbReference type="ARBA" id="ARBA00022801"/>
    </source>
</evidence>
<reference evidence="8 9" key="1">
    <citation type="submission" date="2020-08" db="EMBL/GenBank/DDBJ databases">
        <title>Cohnella phylogeny.</title>
        <authorList>
            <person name="Dunlap C."/>
        </authorList>
    </citation>
    <scope>NUCLEOTIDE SEQUENCE [LARGE SCALE GENOMIC DNA]</scope>
    <source>
        <strain evidence="8 9">DSM 25241</strain>
    </source>
</reference>
<comment type="caution">
    <text evidence="8">The sequence shown here is derived from an EMBL/GenBank/DDBJ whole genome shotgun (WGS) entry which is preliminary data.</text>
</comment>
<dbReference type="Gene3D" id="2.60.120.200">
    <property type="match status" value="1"/>
</dbReference>
<proteinExistence type="inferred from homology"/>
<dbReference type="GO" id="GO:0005975">
    <property type="term" value="P:carbohydrate metabolic process"/>
    <property type="evidence" value="ECO:0007669"/>
    <property type="project" value="InterPro"/>
</dbReference>
<comment type="similarity">
    <text evidence="1 6">Belongs to the glycosyl hydrolase 43 family.</text>
</comment>
<accession>A0A841SU66</accession>
<feature type="active site" description="Proton acceptor" evidence="4">
    <location>
        <position position="15"/>
    </location>
</feature>
<dbReference type="Proteomes" id="UP000535838">
    <property type="component" value="Unassembled WGS sequence"/>
</dbReference>
<name>A0A841SU66_9BACL</name>
<dbReference type="InterPro" id="IPR023296">
    <property type="entry name" value="Glyco_hydro_beta-prop_sf"/>
</dbReference>
<dbReference type="Gene3D" id="2.115.10.20">
    <property type="entry name" value="Glycosyl hydrolase domain, family 43"/>
    <property type="match status" value="1"/>
</dbReference>
<evidence type="ECO:0000256" key="6">
    <source>
        <dbReference type="RuleBase" id="RU361187"/>
    </source>
</evidence>
<evidence type="ECO:0000256" key="1">
    <source>
        <dbReference type="ARBA" id="ARBA00009865"/>
    </source>
</evidence>
<evidence type="ECO:0000259" key="7">
    <source>
        <dbReference type="Pfam" id="PF17851"/>
    </source>
</evidence>
<feature type="active site" description="Proton donor" evidence="4">
    <location>
        <position position="175"/>
    </location>
</feature>
<evidence type="ECO:0000256" key="3">
    <source>
        <dbReference type="ARBA" id="ARBA00023295"/>
    </source>
</evidence>
<evidence type="ECO:0000313" key="9">
    <source>
        <dbReference type="Proteomes" id="UP000535838"/>
    </source>
</evidence>
<dbReference type="RefSeq" id="WP_185119786.1">
    <property type="nucleotide sequence ID" value="NZ_JACJVQ010000007.1"/>
</dbReference>
<dbReference type="PANTHER" id="PTHR42812:SF12">
    <property type="entry name" value="BETA-XYLOSIDASE-RELATED"/>
    <property type="match status" value="1"/>
</dbReference>
<dbReference type="InterPro" id="IPR041542">
    <property type="entry name" value="GH43_C2"/>
</dbReference>
<gene>
    <name evidence="8" type="ORF">H7B67_10555</name>
</gene>
<sequence>MRQFTNPVIPGFHPDPSVCRVGDDYYLVTSSFEYFPGVPIFHSKDLVHWRQIGHCLTTESQLPLGGVPSSCGIYAPTIRYHEGWFYMTTTNVGGIGNFIVRTQTPDGPWSDPIPVAQGGIDPSLLFDEDGRVYFQSACSGDQGEGIYQCEIDIESGRMLTDSRLIWRGTGGAHPEAPHLYRIHGVYYLMIAEGGTEYGHMATIARSSDPYGPYVACPTNPILSNRSLKSGIHATGHADLVQARDGSWWAVCLGIRPVGYPMRHHLGRETFLARVTWTADGWPVIGNDAHIESVIDAPELPEVRWPDKPARDDFADSRLGFDWTFLRNPKPGSWSLSERPGYLALHGNPSSLNDAGAPAFVGRRLSHFSCDIAVALEFEPAGDGDEAGLTVYMNENYHYDLAVKRIDGRRKAIFRRTVGSMRVENERECPDGPLVLRIRAYPDKFEASIRSGQSEAIEMGWGETHLLSTEVAGGFTGVFAAMYAVSDSGTPSPAYFDWFDYEPRNS</sequence>
<dbReference type="InterPro" id="IPR006710">
    <property type="entry name" value="Glyco_hydro_43"/>
</dbReference>
<feature type="domain" description="Beta-xylosidase C-terminal Concanavalin A-like" evidence="7">
    <location>
        <begin position="310"/>
        <end position="501"/>
    </location>
</feature>
<dbReference type="SUPFAM" id="SSF75005">
    <property type="entry name" value="Arabinanase/levansucrase/invertase"/>
    <property type="match status" value="1"/>
</dbReference>
<dbReference type="AlphaFoldDB" id="A0A841SU66"/>
<feature type="site" description="Important for catalytic activity, responsible for pKa modulation of the active site Glu and correct orientation of both the proton donor and substrate" evidence="5">
    <location>
        <position position="121"/>
    </location>
</feature>
<keyword evidence="2 6" id="KW-0378">Hydrolase</keyword>
<dbReference type="EMBL" id="JACJVQ010000007">
    <property type="protein sequence ID" value="MBB6634549.1"/>
    <property type="molecule type" value="Genomic_DNA"/>
</dbReference>
<organism evidence="8 9">
    <name type="scientific">Cohnella thailandensis</name>
    <dbReference type="NCBI Taxonomy" id="557557"/>
    <lineage>
        <taxon>Bacteria</taxon>
        <taxon>Bacillati</taxon>
        <taxon>Bacillota</taxon>
        <taxon>Bacilli</taxon>
        <taxon>Bacillales</taxon>
        <taxon>Paenibacillaceae</taxon>
        <taxon>Cohnella</taxon>
    </lineage>
</organism>
<dbReference type="GO" id="GO:0004553">
    <property type="term" value="F:hydrolase activity, hydrolyzing O-glycosyl compounds"/>
    <property type="evidence" value="ECO:0007669"/>
    <property type="project" value="InterPro"/>
</dbReference>
<dbReference type="InterPro" id="IPR051795">
    <property type="entry name" value="Glycosyl_Hydrlase_43"/>
</dbReference>
<keyword evidence="3 6" id="KW-0326">Glycosidase</keyword>
<evidence type="ECO:0000256" key="4">
    <source>
        <dbReference type="PIRSR" id="PIRSR606710-1"/>
    </source>
</evidence>
<evidence type="ECO:0000256" key="5">
    <source>
        <dbReference type="PIRSR" id="PIRSR606710-2"/>
    </source>
</evidence>
<dbReference type="PANTHER" id="PTHR42812">
    <property type="entry name" value="BETA-XYLOSIDASE"/>
    <property type="match status" value="1"/>
</dbReference>
<dbReference type="Pfam" id="PF17851">
    <property type="entry name" value="GH43_C2"/>
    <property type="match status" value="1"/>
</dbReference>
<dbReference type="InterPro" id="IPR013320">
    <property type="entry name" value="ConA-like_dom_sf"/>
</dbReference>
<keyword evidence="9" id="KW-1185">Reference proteome</keyword>
<dbReference type="SUPFAM" id="SSF49899">
    <property type="entry name" value="Concanavalin A-like lectins/glucanases"/>
    <property type="match status" value="1"/>
</dbReference>